<keyword evidence="3" id="KW-1185">Reference proteome</keyword>
<sequence>MAEFSLVDVQNKEDPLTGKVTFTESKSFRVIMGITAVLIISFFVLDFFELGLPEWTELLSLIALIVGYILAFFAYFFSRNAGIVTFKENQIEITPKRNPDQFPGSPIHLHQQTKIRINTMQSFQWFSSRVLLFVLITHPDGSEDRFGFMIKNKQKKQQYLEVLESWYRAGYKVEEHDQFGNRVFKINQGKSYEDVQKIKKEYGLDWK</sequence>
<dbReference type="OrthoDB" id="9840333at2"/>
<proteinExistence type="predicted"/>
<feature type="transmembrane region" description="Helical" evidence="1">
    <location>
        <begin position="30"/>
        <end position="52"/>
    </location>
</feature>
<dbReference type="EMBL" id="FXTP01000002">
    <property type="protein sequence ID" value="SMO45746.1"/>
    <property type="molecule type" value="Genomic_DNA"/>
</dbReference>
<protein>
    <submittedName>
        <fullName evidence="2">Uncharacterized protein</fullName>
    </submittedName>
</protein>
<evidence type="ECO:0000256" key="1">
    <source>
        <dbReference type="SAM" id="Phobius"/>
    </source>
</evidence>
<evidence type="ECO:0000313" key="3">
    <source>
        <dbReference type="Proteomes" id="UP000317557"/>
    </source>
</evidence>
<organism evidence="2 3">
    <name type="scientific">Gracilimonas mengyeensis</name>
    <dbReference type="NCBI Taxonomy" id="1302730"/>
    <lineage>
        <taxon>Bacteria</taxon>
        <taxon>Pseudomonadati</taxon>
        <taxon>Balneolota</taxon>
        <taxon>Balneolia</taxon>
        <taxon>Balneolales</taxon>
        <taxon>Balneolaceae</taxon>
        <taxon>Gracilimonas</taxon>
    </lineage>
</organism>
<accession>A0A521BF68</accession>
<dbReference type="AlphaFoldDB" id="A0A521BF68"/>
<reference evidence="2 3" key="1">
    <citation type="submission" date="2017-05" db="EMBL/GenBank/DDBJ databases">
        <authorList>
            <person name="Varghese N."/>
            <person name="Submissions S."/>
        </authorList>
    </citation>
    <scope>NUCLEOTIDE SEQUENCE [LARGE SCALE GENOMIC DNA]</scope>
    <source>
        <strain evidence="2 3">DSM 21985</strain>
    </source>
</reference>
<keyword evidence="1" id="KW-0812">Transmembrane</keyword>
<keyword evidence="1" id="KW-0472">Membrane</keyword>
<keyword evidence="1" id="KW-1133">Transmembrane helix</keyword>
<dbReference type="Proteomes" id="UP000317557">
    <property type="component" value="Unassembled WGS sequence"/>
</dbReference>
<name>A0A521BF68_9BACT</name>
<gene>
    <name evidence="2" type="ORF">SAMN06265219_102233</name>
</gene>
<evidence type="ECO:0000313" key="2">
    <source>
        <dbReference type="EMBL" id="SMO45746.1"/>
    </source>
</evidence>
<dbReference type="RefSeq" id="WP_142453240.1">
    <property type="nucleotide sequence ID" value="NZ_FXTP01000002.1"/>
</dbReference>
<feature type="transmembrane region" description="Helical" evidence="1">
    <location>
        <begin position="58"/>
        <end position="77"/>
    </location>
</feature>